<comment type="caution">
    <text evidence="7">The sequence shown here is derived from an EMBL/GenBank/DDBJ whole genome shotgun (WGS) entry which is preliminary data.</text>
</comment>
<dbReference type="Gene3D" id="3.10.50.40">
    <property type="match status" value="1"/>
</dbReference>
<reference evidence="7" key="1">
    <citation type="submission" date="2021-03" db="EMBL/GenBank/DDBJ databases">
        <authorList>
            <person name="Lu T."/>
            <person name="Wang Q."/>
            <person name="Han X."/>
        </authorList>
    </citation>
    <scope>NUCLEOTIDE SEQUENCE</scope>
    <source>
        <strain evidence="7">WQ 2009</strain>
    </source>
</reference>
<feature type="domain" description="PPIase FKBP-type" evidence="6">
    <location>
        <begin position="95"/>
        <end position="194"/>
    </location>
</feature>
<evidence type="ECO:0000256" key="3">
    <source>
        <dbReference type="ARBA" id="ARBA00023110"/>
    </source>
</evidence>
<dbReference type="RefSeq" id="WP_353545859.1">
    <property type="nucleotide sequence ID" value="NZ_JAGKSB010000002.1"/>
</dbReference>
<evidence type="ECO:0000313" key="8">
    <source>
        <dbReference type="Proteomes" id="UP000679691"/>
    </source>
</evidence>
<proteinExistence type="predicted"/>
<gene>
    <name evidence="7" type="ORF">J5U18_02165</name>
</gene>
<feature type="signal peptide" evidence="5">
    <location>
        <begin position="1"/>
        <end position="22"/>
    </location>
</feature>
<dbReference type="InterPro" id="IPR001179">
    <property type="entry name" value="PPIase_FKBP_dom"/>
</dbReference>
<comment type="catalytic activity">
    <reaction evidence="1 4">
        <text>[protein]-peptidylproline (omega=180) = [protein]-peptidylproline (omega=0)</text>
        <dbReference type="Rhea" id="RHEA:16237"/>
        <dbReference type="Rhea" id="RHEA-COMP:10747"/>
        <dbReference type="Rhea" id="RHEA-COMP:10748"/>
        <dbReference type="ChEBI" id="CHEBI:83833"/>
        <dbReference type="ChEBI" id="CHEBI:83834"/>
        <dbReference type="EC" id="5.2.1.8"/>
    </reaction>
</comment>
<keyword evidence="8" id="KW-1185">Reference proteome</keyword>
<evidence type="ECO:0000256" key="5">
    <source>
        <dbReference type="SAM" id="SignalP"/>
    </source>
</evidence>
<sequence length="202" mass="22481">MKNYLKPLIVALIAVTTFSACSKNDDYAKYVEQQKLEEIRKKEQLALQKPLLAAYAAKNFENAVYDTTYGIWYEVLAPGDNESYKYEYSGSGIKFPYIRISYKGELLNGTEFDATPVDISRVFQLGDLIPAWQIAFLPLKIGENSIGGLTANGLKKGSKIRFATPSIWAYDQSVSAKIPANSPLVFTIEVVDISNNTISITQ</sequence>
<name>A0A8T4H8E3_9SPHI</name>
<dbReference type="EC" id="5.2.1.8" evidence="2 4"/>
<dbReference type="PROSITE" id="PS50059">
    <property type="entry name" value="FKBP_PPIASE"/>
    <property type="match status" value="1"/>
</dbReference>
<evidence type="ECO:0000259" key="6">
    <source>
        <dbReference type="PROSITE" id="PS50059"/>
    </source>
</evidence>
<dbReference type="Proteomes" id="UP000679691">
    <property type="component" value="Unassembled WGS sequence"/>
</dbReference>
<accession>A0A8T4H8E3</accession>
<protein>
    <recommendedName>
        <fullName evidence="2 4">peptidylprolyl isomerase</fullName>
        <ecNumber evidence="2 4">5.2.1.8</ecNumber>
    </recommendedName>
</protein>
<keyword evidence="3 4" id="KW-0697">Rotamase</keyword>
<dbReference type="EMBL" id="JAGKSB010000002">
    <property type="protein sequence ID" value="MBP3942376.1"/>
    <property type="molecule type" value="Genomic_DNA"/>
</dbReference>
<dbReference type="AlphaFoldDB" id="A0A8T4H8E3"/>
<evidence type="ECO:0000313" key="7">
    <source>
        <dbReference type="EMBL" id="MBP3942376.1"/>
    </source>
</evidence>
<keyword evidence="5" id="KW-0732">Signal</keyword>
<dbReference type="PROSITE" id="PS51257">
    <property type="entry name" value="PROKAR_LIPOPROTEIN"/>
    <property type="match status" value="1"/>
</dbReference>
<keyword evidence="4 7" id="KW-0413">Isomerase</keyword>
<dbReference type="SUPFAM" id="SSF54534">
    <property type="entry name" value="FKBP-like"/>
    <property type="match status" value="1"/>
</dbReference>
<evidence type="ECO:0000256" key="4">
    <source>
        <dbReference type="PROSITE-ProRule" id="PRU00277"/>
    </source>
</evidence>
<evidence type="ECO:0000256" key="1">
    <source>
        <dbReference type="ARBA" id="ARBA00000971"/>
    </source>
</evidence>
<dbReference type="InterPro" id="IPR046357">
    <property type="entry name" value="PPIase_dom_sf"/>
</dbReference>
<evidence type="ECO:0000256" key="2">
    <source>
        <dbReference type="ARBA" id="ARBA00013194"/>
    </source>
</evidence>
<dbReference type="GO" id="GO:0003755">
    <property type="term" value="F:peptidyl-prolyl cis-trans isomerase activity"/>
    <property type="evidence" value="ECO:0007669"/>
    <property type="project" value="UniProtKB-KW"/>
</dbReference>
<feature type="chain" id="PRO_5035845949" description="peptidylprolyl isomerase" evidence="5">
    <location>
        <begin position="23"/>
        <end position="202"/>
    </location>
</feature>
<organism evidence="7 8">
    <name type="scientific">Rhinopithecimicrobium faecis</name>
    <dbReference type="NCBI Taxonomy" id="2820698"/>
    <lineage>
        <taxon>Bacteria</taxon>
        <taxon>Pseudomonadati</taxon>
        <taxon>Bacteroidota</taxon>
        <taxon>Sphingobacteriia</taxon>
        <taxon>Sphingobacteriales</taxon>
        <taxon>Sphingobacteriaceae</taxon>
        <taxon>Rhinopithecimicrobium</taxon>
    </lineage>
</organism>